<dbReference type="RefSeq" id="WP_205256865.1">
    <property type="nucleotide sequence ID" value="NZ_BAAAPV010000004.1"/>
</dbReference>
<name>A0A939C5D5_9ACTN</name>
<dbReference type="PIRSF" id="PIRSF000538">
    <property type="entry name" value="GlpK"/>
    <property type="match status" value="1"/>
</dbReference>
<keyword evidence="2" id="KW-0808">Transferase</keyword>
<organism evidence="6 7">
    <name type="scientific">Nakamurella flavida</name>
    <dbReference type="NCBI Taxonomy" id="363630"/>
    <lineage>
        <taxon>Bacteria</taxon>
        <taxon>Bacillati</taxon>
        <taxon>Actinomycetota</taxon>
        <taxon>Actinomycetes</taxon>
        <taxon>Nakamurellales</taxon>
        <taxon>Nakamurellaceae</taxon>
        <taxon>Nakamurella</taxon>
    </lineage>
</organism>
<reference evidence="6" key="1">
    <citation type="submission" date="2021-01" db="EMBL/GenBank/DDBJ databases">
        <title>KCTC 19127 draft genome.</title>
        <authorList>
            <person name="An D."/>
        </authorList>
    </citation>
    <scope>NUCLEOTIDE SEQUENCE</scope>
    <source>
        <strain evidence="6">KCTC 19127</strain>
    </source>
</reference>
<comment type="similarity">
    <text evidence="1">Belongs to the FGGY kinase family.</text>
</comment>
<dbReference type="Pfam" id="PF02782">
    <property type="entry name" value="FGGY_C"/>
    <property type="match status" value="1"/>
</dbReference>
<evidence type="ECO:0000256" key="2">
    <source>
        <dbReference type="ARBA" id="ARBA00022679"/>
    </source>
</evidence>
<dbReference type="GO" id="GO:0005975">
    <property type="term" value="P:carbohydrate metabolic process"/>
    <property type="evidence" value="ECO:0007669"/>
    <property type="project" value="InterPro"/>
</dbReference>
<sequence length="489" mass="50892">MAHEDQPVYVGVDVGTSMAKAAAFDRTGAMLAVASRPVPLQHPAPGQVEQDPDVIVGSVRAVLAEITRATGVRRPAVVALTGQGDGCWLYDDRGVPVRTAVSWMDGRGAGVLGEWTDRGVPDEIFAENGNLLFPGASAPILAWLDQHEPAVLDAATTAGNVKDLLFLRMTGVRATDATDASLPFGSLTPAADYSDRVLELTGLTHRRDLLAPVVRPVPSATLTEAGAGATGLAAGVPVTAGPYDIPACAVGSGVVRPGDGLLIAGTTLACSVLTDAYDLTGRHAGMTITMPEPDRWLRVMAAMVGTACLDWVMATLLAGFDQLESILAESPPGARGVEVLPYFAPSGERAPFVHPGATGQFSGIDLTTTRADIIRGVCEGLAYAARDCFSAADLTGTVFVCGGGSASRAWMQIFASVLNRPLSLARAGEVGARGAVLAASDALGLGLDRAVWTAPSAVIEPDPAAVEVYEEGFRRYLSHQVLAREMWVR</sequence>
<dbReference type="InterPro" id="IPR000577">
    <property type="entry name" value="Carb_kinase_FGGY"/>
</dbReference>
<accession>A0A939C5D5</accession>
<evidence type="ECO:0000256" key="3">
    <source>
        <dbReference type="ARBA" id="ARBA00022777"/>
    </source>
</evidence>
<dbReference type="PANTHER" id="PTHR43095">
    <property type="entry name" value="SUGAR KINASE"/>
    <property type="match status" value="1"/>
</dbReference>
<dbReference type="InterPro" id="IPR043129">
    <property type="entry name" value="ATPase_NBD"/>
</dbReference>
<proteinExistence type="inferred from homology"/>
<dbReference type="Gene3D" id="3.30.420.40">
    <property type="match status" value="2"/>
</dbReference>
<comment type="caution">
    <text evidence="6">The sequence shown here is derived from an EMBL/GenBank/DDBJ whole genome shotgun (WGS) entry which is preliminary data.</text>
</comment>
<dbReference type="EMBL" id="JAERWL010000008">
    <property type="protein sequence ID" value="MBM9476759.1"/>
    <property type="molecule type" value="Genomic_DNA"/>
</dbReference>
<dbReference type="AlphaFoldDB" id="A0A939C5D5"/>
<dbReference type="Proteomes" id="UP000663801">
    <property type="component" value="Unassembled WGS sequence"/>
</dbReference>
<keyword evidence="3 6" id="KW-0418">Kinase</keyword>
<evidence type="ECO:0000313" key="7">
    <source>
        <dbReference type="Proteomes" id="UP000663801"/>
    </source>
</evidence>
<evidence type="ECO:0000256" key="1">
    <source>
        <dbReference type="ARBA" id="ARBA00009156"/>
    </source>
</evidence>
<protein>
    <submittedName>
        <fullName evidence="6">Carbohydrate kinase</fullName>
    </submittedName>
</protein>
<evidence type="ECO:0000259" key="4">
    <source>
        <dbReference type="Pfam" id="PF00370"/>
    </source>
</evidence>
<gene>
    <name evidence="6" type="ORF">JL107_09910</name>
</gene>
<evidence type="ECO:0000259" key="5">
    <source>
        <dbReference type="Pfam" id="PF02782"/>
    </source>
</evidence>
<dbReference type="GO" id="GO:0016301">
    <property type="term" value="F:kinase activity"/>
    <property type="evidence" value="ECO:0007669"/>
    <property type="project" value="UniProtKB-KW"/>
</dbReference>
<keyword evidence="7" id="KW-1185">Reference proteome</keyword>
<dbReference type="InterPro" id="IPR018485">
    <property type="entry name" value="FGGY_C"/>
</dbReference>
<dbReference type="Pfam" id="PF00370">
    <property type="entry name" value="FGGY_N"/>
    <property type="match status" value="1"/>
</dbReference>
<dbReference type="InterPro" id="IPR018484">
    <property type="entry name" value="FGGY_N"/>
</dbReference>
<dbReference type="SUPFAM" id="SSF53067">
    <property type="entry name" value="Actin-like ATPase domain"/>
    <property type="match status" value="2"/>
</dbReference>
<dbReference type="InterPro" id="IPR050406">
    <property type="entry name" value="FGGY_Carb_Kinase"/>
</dbReference>
<dbReference type="PANTHER" id="PTHR43095:SF3">
    <property type="entry name" value="L-XYLULOSE_3-KETO-L-GULONATE KINASE"/>
    <property type="match status" value="1"/>
</dbReference>
<feature type="domain" description="Carbohydrate kinase FGGY C-terminal" evidence="5">
    <location>
        <begin position="263"/>
        <end position="440"/>
    </location>
</feature>
<feature type="domain" description="Carbohydrate kinase FGGY N-terminal" evidence="4">
    <location>
        <begin position="8"/>
        <end position="251"/>
    </location>
</feature>
<evidence type="ECO:0000313" key="6">
    <source>
        <dbReference type="EMBL" id="MBM9476759.1"/>
    </source>
</evidence>